<keyword evidence="3" id="KW-1185">Reference proteome</keyword>
<organism evidence="2 3">
    <name type="scientific">Papaver somniferum</name>
    <name type="common">Opium poppy</name>
    <dbReference type="NCBI Taxonomy" id="3469"/>
    <lineage>
        <taxon>Eukaryota</taxon>
        <taxon>Viridiplantae</taxon>
        <taxon>Streptophyta</taxon>
        <taxon>Embryophyta</taxon>
        <taxon>Tracheophyta</taxon>
        <taxon>Spermatophyta</taxon>
        <taxon>Magnoliopsida</taxon>
        <taxon>Ranunculales</taxon>
        <taxon>Papaveraceae</taxon>
        <taxon>Papaveroideae</taxon>
        <taxon>Papaver</taxon>
    </lineage>
</organism>
<dbReference type="Gramene" id="RZC53835">
    <property type="protein sequence ID" value="RZC53835"/>
    <property type="gene ID" value="C5167_012689"/>
</dbReference>
<reference evidence="2 3" key="1">
    <citation type="journal article" date="2018" name="Science">
        <title>The opium poppy genome and morphinan production.</title>
        <authorList>
            <person name="Guo L."/>
            <person name="Winzer T."/>
            <person name="Yang X."/>
            <person name="Li Y."/>
            <person name="Ning Z."/>
            <person name="He Z."/>
            <person name="Teodor R."/>
            <person name="Lu Y."/>
            <person name="Bowser T.A."/>
            <person name="Graham I.A."/>
            <person name="Ye K."/>
        </authorList>
    </citation>
    <scope>NUCLEOTIDE SEQUENCE [LARGE SCALE GENOMIC DNA]</scope>
    <source>
        <strain evidence="3">cv. HN1</strain>
        <tissue evidence="2">Leaves</tissue>
    </source>
</reference>
<evidence type="ECO:0000313" key="3">
    <source>
        <dbReference type="Proteomes" id="UP000316621"/>
    </source>
</evidence>
<name>A0A4Y7J2G9_PAPSO</name>
<dbReference type="EMBL" id="CM010717">
    <property type="protein sequence ID" value="RZC53835.1"/>
    <property type="molecule type" value="Genomic_DNA"/>
</dbReference>
<evidence type="ECO:0000313" key="2">
    <source>
        <dbReference type="EMBL" id="RZC53835.1"/>
    </source>
</evidence>
<dbReference type="Proteomes" id="UP000316621">
    <property type="component" value="Chromosome 3"/>
</dbReference>
<dbReference type="AlphaFoldDB" id="A0A4Y7J2G9"/>
<evidence type="ECO:0000256" key="1">
    <source>
        <dbReference type="SAM" id="MobiDB-lite"/>
    </source>
</evidence>
<feature type="compositionally biased region" description="Basic and acidic residues" evidence="1">
    <location>
        <begin position="1"/>
        <end position="26"/>
    </location>
</feature>
<gene>
    <name evidence="2" type="ORF">C5167_012689</name>
</gene>
<proteinExistence type="predicted"/>
<sequence>MKLGLSEKGKALERPKEKHIPPEHAQRSSHLCG</sequence>
<accession>A0A4Y7J2G9</accession>
<protein>
    <submittedName>
        <fullName evidence="2">Uncharacterized protein</fullName>
    </submittedName>
</protein>
<feature type="region of interest" description="Disordered" evidence="1">
    <location>
        <begin position="1"/>
        <end position="33"/>
    </location>
</feature>